<dbReference type="GO" id="GO:0008270">
    <property type="term" value="F:zinc ion binding"/>
    <property type="evidence" value="ECO:0007669"/>
    <property type="project" value="UniProtKB-KW"/>
</dbReference>
<evidence type="ECO:0000256" key="13">
    <source>
        <dbReference type="ARBA" id="ARBA00047995"/>
    </source>
</evidence>
<feature type="compositionally biased region" description="Basic and acidic residues" evidence="14">
    <location>
        <begin position="549"/>
        <end position="563"/>
    </location>
</feature>
<dbReference type="Proteomes" id="UP000230750">
    <property type="component" value="Unassembled WGS sequence"/>
</dbReference>
<keyword evidence="7" id="KW-0378">Hydrolase</keyword>
<evidence type="ECO:0000256" key="3">
    <source>
        <dbReference type="ARBA" id="ARBA00022723"/>
    </source>
</evidence>
<dbReference type="SUPFAM" id="SSF57903">
    <property type="entry name" value="FYVE/PHD zinc finger"/>
    <property type="match status" value="1"/>
</dbReference>
<comment type="similarity">
    <text evidence="2">Belongs to the SNF2/RAD54 helicase family.</text>
</comment>
<dbReference type="GO" id="GO:0031297">
    <property type="term" value="P:replication fork processing"/>
    <property type="evidence" value="ECO:0007669"/>
    <property type="project" value="TreeGrafter"/>
</dbReference>
<evidence type="ECO:0000256" key="1">
    <source>
        <dbReference type="ARBA" id="ARBA00004123"/>
    </source>
</evidence>
<evidence type="ECO:0000256" key="8">
    <source>
        <dbReference type="ARBA" id="ARBA00022833"/>
    </source>
</evidence>
<keyword evidence="9" id="KW-0067">ATP-binding</keyword>
<feature type="compositionally biased region" description="Polar residues" evidence="14">
    <location>
        <begin position="43"/>
        <end position="52"/>
    </location>
</feature>
<feature type="compositionally biased region" description="Basic and acidic residues" evidence="14">
    <location>
        <begin position="481"/>
        <end position="503"/>
    </location>
</feature>
<evidence type="ECO:0000256" key="6">
    <source>
        <dbReference type="ARBA" id="ARBA00022771"/>
    </source>
</evidence>
<evidence type="ECO:0000256" key="5">
    <source>
        <dbReference type="ARBA" id="ARBA00022763"/>
    </source>
</evidence>
<evidence type="ECO:0000256" key="14">
    <source>
        <dbReference type="SAM" id="MobiDB-lite"/>
    </source>
</evidence>
<keyword evidence="17" id="KW-1185">Reference proteome</keyword>
<feature type="compositionally biased region" description="Polar residues" evidence="14">
    <location>
        <begin position="311"/>
        <end position="321"/>
    </location>
</feature>
<evidence type="ECO:0000259" key="15">
    <source>
        <dbReference type="PROSITE" id="PS51533"/>
    </source>
</evidence>
<dbReference type="STRING" id="307972.A0A2G8JP29"/>
<feature type="domain" description="PHD-type" evidence="15">
    <location>
        <begin position="758"/>
        <end position="896"/>
    </location>
</feature>
<keyword evidence="3" id="KW-0479">Metal-binding</keyword>
<evidence type="ECO:0000256" key="10">
    <source>
        <dbReference type="ARBA" id="ARBA00023125"/>
    </source>
</evidence>
<feature type="compositionally biased region" description="Acidic residues" evidence="14">
    <location>
        <begin position="325"/>
        <end position="336"/>
    </location>
</feature>
<feature type="compositionally biased region" description="Acidic residues" evidence="14">
    <location>
        <begin position="230"/>
        <end position="240"/>
    </location>
</feature>
<reference evidence="16 17" key="1">
    <citation type="journal article" date="2017" name="PLoS Biol.">
        <title>The sea cucumber genome provides insights into morphological evolution and visceral regeneration.</title>
        <authorList>
            <person name="Zhang X."/>
            <person name="Sun L."/>
            <person name="Yuan J."/>
            <person name="Sun Y."/>
            <person name="Gao Y."/>
            <person name="Zhang L."/>
            <person name="Li S."/>
            <person name="Dai H."/>
            <person name="Hamel J.F."/>
            <person name="Liu C."/>
            <person name="Yu Y."/>
            <person name="Liu S."/>
            <person name="Lin W."/>
            <person name="Guo K."/>
            <person name="Jin S."/>
            <person name="Xu P."/>
            <person name="Storey K.B."/>
            <person name="Huan P."/>
            <person name="Zhang T."/>
            <person name="Zhou Y."/>
            <person name="Zhang J."/>
            <person name="Lin C."/>
            <person name="Li X."/>
            <person name="Xing L."/>
            <person name="Huo D."/>
            <person name="Sun M."/>
            <person name="Wang L."/>
            <person name="Mercier A."/>
            <person name="Li F."/>
            <person name="Yang H."/>
            <person name="Xiang J."/>
        </authorList>
    </citation>
    <scope>NUCLEOTIDE SEQUENCE [LARGE SCALE GENOMIC DNA]</scope>
    <source>
        <strain evidence="16">Shaxun</strain>
        <tissue evidence="16">Muscle</tissue>
    </source>
</reference>
<dbReference type="InterPro" id="IPR052131">
    <property type="entry name" value="ATRX_domain-containing"/>
</dbReference>
<keyword evidence="4" id="KW-0547">Nucleotide-binding</keyword>
<evidence type="ECO:0000256" key="12">
    <source>
        <dbReference type="ARBA" id="ARBA00023242"/>
    </source>
</evidence>
<feature type="region of interest" description="Disordered" evidence="14">
    <location>
        <begin position="190"/>
        <end position="759"/>
    </location>
</feature>
<keyword evidence="11" id="KW-0234">DNA repair</keyword>
<dbReference type="GO" id="GO:0006281">
    <property type="term" value="P:DNA repair"/>
    <property type="evidence" value="ECO:0007669"/>
    <property type="project" value="UniProtKB-KW"/>
</dbReference>
<dbReference type="GO" id="GO:0016787">
    <property type="term" value="F:hydrolase activity"/>
    <property type="evidence" value="ECO:0007669"/>
    <property type="project" value="UniProtKB-KW"/>
</dbReference>
<evidence type="ECO:0000256" key="7">
    <source>
        <dbReference type="ARBA" id="ARBA00022801"/>
    </source>
</evidence>
<evidence type="ECO:0000313" key="16">
    <source>
        <dbReference type="EMBL" id="PIK37521.1"/>
    </source>
</evidence>
<feature type="compositionally biased region" description="Basic and acidic residues" evidence="14">
    <location>
        <begin position="255"/>
        <end position="278"/>
    </location>
</feature>
<keyword evidence="5" id="KW-0227">DNA damage</keyword>
<name>A0A2G8JP29_STIJA</name>
<comment type="catalytic activity">
    <reaction evidence="13">
        <text>ATP + H2O = ADP + phosphate + H(+)</text>
        <dbReference type="Rhea" id="RHEA:13065"/>
        <dbReference type="ChEBI" id="CHEBI:15377"/>
        <dbReference type="ChEBI" id="CHEBI:15378"/>
        <dbReference type="ChEBI" id="CHEBI:30616"/>
        <dbReference type="ChEBI" id="CHEBI:43474"/>
        <dbReference type="ChEBI" id="CHEBI:456216"/>
        <dbReference type="EC" id="3.6.4.12"/>
    </reaction>
</comment>
<dbReference type="PROSITE" id="PS51533">
    <property type="entry name" value="ADD"/>
    <property type="match status" value="1"/>
</dbReference>
<dbReference type="GO" id="GO:0010468">
    <property type="term" value="P:regulation of gene expression"/>
    <property type="evidence" value="ECO:0007669"/>
    <property type="project" value="UniProtKB-ARBA"/>
</dbReference>
<evidence type="ECO:0000256" key="9">
    <source>
        <dbReference type="ARBA" id="ARBA00022840"/>
    </source>
</evidence>
<comment type="caution">
    <text evidence="16">The sequence shown here is derived from an EMBL/GenBank/DDBJ whole genome shotgun (WGS) entry which is preliminary data.</text>
</comment>
<dbReference type="InterPro" id="IPR013083">
    <property type="entry name" value="Znf_RING/FYVE/PHD"/>
</dbReference>
<protein>
    <submittedName>
        <fullName evidence="16">Atrxl protein</fullName>
    </submittedName>
</protein>
<feature type="compositionally biased region" description="Acidic residues" evidence="14">
    <location>
        <begin position="407"/>
        <end position="418"/>
    </location>
</feature>
<dbReference type="InterPro" id="IPR011011">
    <property type="entry name" value="Znf_FYVE_PHD"/>
</dbReference>
<keyword evidence="10" id="KW-0238">DNA-binding</keyword>
<comment type="subcellular location">
    <subcellularLocation>
        <location evidence="1">Nucleus</location>
    </subcellularLocation>
</comment>
<dbReference type="GO" id="GO:0005634">
    <property type="term" value="C:nucleus"/>
    <property type="evidence" value="ECO:0007669"/>
    <property type="project" value="UniProtKB-SubCell"/>
</dbReference>
<dbReference type="GO" id="GO:0006338">
    <property type="term" value="P:chromatin remodeling"/>
    <property type="evidence" value="ECO:0007669"/>
    <property type="project" value="TreeGrafter"/>
</dbReference>
<dbReference type="PANTHER" id="PTHR46357:SF1">
    <property type="entry name" value="TRANSCRIPTIONAL REGULATOR ATRX"/>
    <property type="match status" value="1"/>
</dbReference>
<organism evidence="16 17">
    <name type="scientific">Stichopus japonicus</name>
    <name type="common">Sea cucumber</name>
    <dbReference type="NCBI Taxonomy" id="307972"/>
    <lineage>
        <taxon>Eukaryota</taxon>
        <taxon>Metazoa</taxon>
        <taxon>Echinodermata</taxon>
        <taxon>Eleutherozoa</taxon>
        <taxon>Echinozoa</taxon>
        <taxon>Holothuroidea</taxon>
        <taxon>Aspidochirotacea</taxon>
        <taxon>Aspidochirotida</taxon>
        <taxon>Stichopodidae</taxon>
        <taxon>Apostichopus</taxon>
    </lineage>
</organism>
<accession>A0A2G8JP29</accession>
<keyword evidence="6" id="KW-0863">Zinc-finger</keyword>
<dbReference type="PANTHER" id="PTHR46357">
    <property type="entry name" value="TRANSCRIPTIONAL REGULATOR ATRX"/>
    <property type="match status" value="1"/>
</dbReference>
<feature type="region of interest" description="Disordered" evidence="14">
    <location>
        <begin position="98"/>
        <end position="155"/>
    </location>
</feature>
<feature type="compositionally biased region" description="Polar residues" evidence="14">
    <location>
        <begin position="205"/>
        <end position="220"/>
    </location>
</feature>
<dbReference type="InterPro" id="IPR041430">
    <property type="entry name" value="ADD_ATRX"/>
</dbReference>
<feature type="region of interest" description="Disordered" evidence="14">
    <location>
        <begin position="32"/>
        <end position="52"/>
    </location>
</feature>
<feature type="compositionally biased region" description="Acidic residues" evidence="14">
    <location>
        <begin position="716"/>
        <end position="727"/>
    </location>
</feature>
<dbReference type="AlphaFoldDB" id="A0A2G8JP29"/>
<feature type="compositionally biased region" description="Polar residues" evidence="14">
    <location>
        <begin position="469"/>
        <end position="479"/>
    </location>
</feature>
<keyword evidence="8" id="KW-0862">Zinc</keyword>
<dbReference type="CDD" id="cd11726">
    <property type="entry name" value="ADDz_ATRX"/>
    <property type="match status" value="1"/>
</dbReference>
<dbReference type="GO" id="GO:0005721">
    <property type="term" value="C:pericentric heterochromatin"/>
    <property type="evidence" value="ECO:0007669"/>
    <property type="project" value="TreeGrafter"/>
</dbReference>
<evidence type="ECO:0000256" key="11">
    <source>
        <dbReference type="ARBA" id="ARBA00023204"/>
    </source>
</evidence>
<evidence type="ECO:0000256" key="2">
    <source>
        <dbReference type="ARBA" id="ARBA00007025"/>
    </source>
</evidence>
<evidence type="ECO:0000313" key="17">
    <source>
        <dbReference type="Proteomes" id="UP000230750"/>
    </source>
</evidence>
<keyword evidence="12" id="KW-0539">Nucleus</keyword>
<sequence length="907" mass="101782">MYHSAIGFDPFRHDGKDRNLWRNDLEMSMRLSSNRRNPRKGNNGISTTGRTEIVSESDSLPDIFGGGLDGDQDDVILLTTVEEKENLAEMIGSAVGQTGSKSLRLRQRKERAASIEDNNSDMNGSSSDIFEDSVAATDKQDEDLSNKKTRAGNPVRNVQKEAKIVSDYILLGKIAGPRKSQRIRMLVDEGEASGTNENEPGDAASSKTTSNVRVKSSGTESVEDKTDDAVKEDEEVENEEGERRGSRSTRNVKKINKEIHKDAGPSKLEEKCQSKDKTATGGSDTIEEDKEGVREEGGASDGYGTPRKLRNQTVKEAQVSRQAEEAESDFNESCEQESTKEDELERTASVEKEREEKEMKGKEGKEVDASVDEETWEGETPHEVDEMEVDAQVDPSDNPELISSESEGMEEEEPDDDRQDASEENISSEKKKEEDIEDAFIGEEAKQELSKDVLVNVEDESSQEDVGLNKSSKTQTQSSGEEDKSIGEDEGSRRNQEREQRIEVDEDGSSQDEAGPRQDRKRGKKEADEDGSSQEEAGPRRDRKRGKQVKVDEDGSSQDEARPRRNQKKGKKEVDEDESSQEEARPRRNQKKGKKEADEDGSSQEEAGPRRDRKRGKQLEVEEDGSSQEEAGPRRNQKKEKQEVDEDGSSQEEARPKRNRKRGKQVKVEEDGSSQEEAGPKWNRKRGKQVKIEEDGSSQEEAGPRKSVKKEKTCSDEDTEGSEDAEAEDGRRKSLNTRGTEVKQEEESQDASSEDSSVNDFTQDFKGIRCTSCYQQLNQYNRKSLCEHPTLGVLICRRCIEYYYEGDFTKDDEGSDEQCQWCGEGGNLICCDQCPSAFCKSCICRNLSRREWTKISLNETSEWHCYVCDKKPLSELIKCCRAVIKSAEKSKQLSNQKEHILLGQPGQ</sequence>
<dbReference type="GO" id="GO:0003678">
    <property type="term" value="F:DNA helicase activity"/>
    <property type="evidence" value="ECO:0007669"/>
    <property type="project" value="UniProtKB-EC"/>
</dbReference>
<dbReference type="GO" id="GO:0031490">
    <property type="term" value="F:chromatin DNA binding"/>
    <property type="evidence" value="ECO:0007669"/>
    <property type="project" value="TreeGrafter"/>
</dbReference>
<dbReference type="GO" id="GO:0005524">
    <property type="term" value="F:ATP binding"/>
    <property type="evidence" value="ECO:0007669"/>
    <property type="project" value="UniProtKB-KW"/>
</dbReference>
<dbReference type="EMBL" id="MRZV01001489">
    <property type="protein sequence ID" value="PIK37521.1"/>
    <property type="molecule type" value="Genomic_DNA"/>
</dbReference>
<dbReference type="Gene3D" id="3.30.40.10">
    <property type="entry name" value="Zinc/RING finger domain, C3HC4 (zinc finger)"/>
    <property type="match status" value="1"/>
</dbReference>
<gene>
    <name evidence="16" type="ORF">BSL78_25654</name>
</gene>
<feature type="compositionally biased region" description="Basic and acidic residues" evidence="14">
    <location>
        <begin position="337"/>
        <end position="368"/>
    </location>
</feature>
<evidence type="ECO:0000256" key="4">
    <source>
        <dbReference type="ARBA" id="ARBA00022741"/>
    </source>
</evidence>
<proteinExistence type="inferred from homology"/>
<dbReference type="OrthoDB" id="2020972at2759"/>
<dbReference type="Pfam" id="PF17981">
    <property type="entry name" value="ADD_ATRX"/>
    <property type="match status" value="1"/>
</dbReference>
<dbReference type="InterPro" id="IPR025766">
    <property type="entry name" value="ADD"/>
</dbReference>